<organism evidence="1 2">
    <name type="scientific">Stephania cephalantha</name>
    <dbReference type="NCBI Taxonomy" id="152367"/>
    <lineage>
        <taxon>Eukaryota</taxon>
        <taxon>Viridiplantae</taxon>
        <taxon>Streptophyta</taxon>
        <taxon>Embryophyta</taxon>
        <taxon>Tracheophyta</taxon>
        <taxon>Spermatophyta</taxon>
        <taxon>Magnoliopsida</taxon>
        <taxon>Ranunculales</taxon>
        <taxon>Menispermaceae</taxon>
        <taxon>Menispermoideae</taxon>
        <taxon>Cissampelideae</taxon>
        <taxon>Stephania</taxon>
    </lineage>
</organism>
<protein>
    <submittedName>
        <fullName evidence="1">Uncharacterized protein</fullName>
    </submittedName>
</protein>
<reference evidence="1 2" key="1">
    <citation type="submission" date="2024-01" db="EMBL/GenBank/DDBJ databases">
        <title>Genome assemblies of Stephania.</title>
        <authorList>
            <person name="Yang L."/>
        </authorList>
    </citation>
    <scope>NUCLEOTIDE SEQUENCE [LARGE SCALE GENOMIC DNA]</scope>
    <source>
        <strain evidence="1">JXDWG</strain>
        <tissue evidence="1">Leaf</tissue>
    </source>
</reference>
<dbReference type="AlphaFoldDB" id="A0AAP0EUN3"/>
<proteinExistence type="predicted"/>
<dbReference type="EMBL" id="JBBNAG010000010">
    <property type="protein sequence ID" value="KAK9099970.1"/>
    <property type="molecule type" value="Genomic_DNA"/>
</dbReference>
<sequence length="119" mass="13189">MVSFELQARFELRLIGTETFMAQMDYTIGLEDGVKGVLEKEIKEIHDSDDELCKEDTIDLNLTAKVPKEGMIFDTLNEAKWCGGDSGLWAGLPLLYALETQLACGRAGPSHKGTFYVKA</sequence>
<comment type="caution">
    <text evidence="1">The sequence shown here is derived from an EMBL/GenBank/DDBJ whole genome shotgun (WGS) entry which is preliminary data.</text>
</comment>
<dbReference type="Proteomes" id="UP001419268">
    <property type="component" value="Unassembled WGS sequence"/>
</dbReference>
<keyword evidence="2" id="KW-1185">Reference proteome</keyword>
<gene>
    <name evidence="1" type="ORF">Scep_023400</name>
</gene>
<evidence type="ECO:0000313" key="2">
    <source>
        <dbReference type="Proteomes" id="UP001419268"/>
    </source>
</evidence>
<accession>A0AAP0EUN3</accession>
<name>A0AAP0EUN3_9MAGN</name>
<evidence type="ECO:0000313" key="1">
    <source>
        <dbReference type="EMBL" id="KAK9099970.1"/>
    </source>
</evidence>